<gene>
    <name evidence="1" type="ORF">TWF788_008353</name>
</gene>
<dbReference type="InterPro" id="IPR036396">
    <property type="entry name" value="Cyt_P450_sf"/>
</dbReference>
<organism evidence="1 2">
    <name type="scientific">Orbilia oligospora</name>
    <name type="common">Nematode-trapping fungus</name>
    <name type="synonym">Arthrobotrys oligospora</name>
    <dbReference type="NCBI Taxonomy" id="2813651"/>
    <lineage>
        <taxon>Eukaryota</taxon>
        <taxon>Fungi</taxon>
        <taxon>Dikarya</taxon>
        <taxon>Ascomycota</taxon>
        <taxon>Pezizomycotina</taxon>
        <taxon>Orbiliomycetes</taxon>
        <taxon>Orbiliales</taxon>
        <taxon>Orbiliaceae</taxon>
        <taxon>Orbilia</taxon>
    </lineage>
</organism>
<dbReference type="SUPFAM" id="SSF48264">
    <property type="entry name" value="Cytochrome P450"/>
    <property type="match status" value="1"/>
</dbReference>
<dbReference type="InterPro" id="IPR001128">
    <property type="entry name" value="Cyt_P450"/>
</dbReference>
<dbReference type="AlphaFoldDB" id="A0A7C8PNC0"/>
<proteinExistence type="predicted"/>
<dbReference type="Proteomes" id="UP000479691">
    <property type="component" value="Unassembled WGS sequence"/>
</dbReference>
<reference evidence="1 2" key="1">
    <citation type="submission" date="2019-06" db="EMBL/GenBank/DDBJ databases">
        <authorList>
            <person name="Palmer J.M."/>
        </authorList>
    </citation>
    <scope>NUCLEOTIDE SEQUENCE [LARGE SCALE GENOMIC DNA]</scope>
    <source>
        <strain evidence="1 2">TWF788</strain>
    </source>
</reference>
<evidence type="ECO:0008006" key="3">
    <source>
        <dbReference type="Google" id="ProtNLM"/>
    </source>
</evidence>
<accession>A0A7C8PNC0</accession>
<evidence type="ECO:0000313" key="1">
    <source>
        <dbReference type="EMBL" id="KAF3175883.1"/>
    </source>
</evidence>
<dbReference type="Pfam" id="PF00067">
    <property type="entry name" value="p450"/>
    <property type="match status" value="1"/>
</dbReference>
<dbReference type="PANTHER" id="PTHR24301:SF2">
    <property type="entry name" value="THROMBOXANE-A SYNTHASE"/>
    <property type="match status" value="1"/>
</dbReference>
<dbReference type="GO" id="GO:0020037">
    <property type="term" value="F:heme binding"/>
    <property type="evidence" value="ECO:0007669"/>
    <property type="project" value="InterPro"/>
</dbReference>
<comment type="caution">
    <text evidence="1">The sequence shown here is derived from an EMBL/GenBank/DDBJ whole genome shotgun (WGS) entry which is preliminary data.</text>
</comment>
<protein>
    <recommendedName>
        <fullName evidence="3">Cytochrome P450</fullName>
    </recommendedName>
</protein>
<dbReference type="Gene3D" id="1.10.630.10">
    <property type="entry name" value="Cytochrome P450"/>
    <property type="match status" value="1"/>
</dbReference>
<dbReference type="GO" id="GO:0004497">
    <property type="term" value="F:monooxygenase activity"/>
    <property type="evidence" value="ECO:0007669"/>
    <property type="project" value="InterPro"/>
</dbReference>
<dbReference type="GO" id="GO:0016705">
    <property type="term" value="F:oxidoreductase activity, acting on paired donors, with incorporation or reduction of molecular oxygen"/>
    <property type="evidence" value="ECO:0007669"/>
    <property type="project" value="InterPro"/>
</dbReference>
<evidence type="ECO:0000313" key="2">
    <source>
        <dbReference type="Proteomes" id="UP000479691"/>
    </source>
</evidence>
<name>A0A7C8PNC0_ORBOL</name>
<dbReference type="PANTHER" id="PTHR24301">
    <property type="entry name" value="THROMBOXANE-A SYNTHASE"/>
    <property type="match status" value="1"/>
</dbReference>
<dbReference type="EMBL" id="JAABOE010000050">
    <property type="protein sequence ID" value="KAF3175883.1"/>
    <property type="molecule type" value="Genomic_DNA"/>
</dbReference>
<dbReference type="GO" id="GO:0005506">
    <property type="term" value="F:iron ion binding"/>
    <property type="evidence" value="ECO:0007669"/>
    <property type="project" value="InterPro"/>
</dbReference>
<sequence>MSSEKCPVHSQQAGGYASWLPSFGQSATCPFAKDAPEGAECPISKKMKAIKPIPGPPGLPLVGNIFDIDLVTPLKTLEGFADQYGGKELLVLSSWELIHECCDEKRFAKQVAGGLEQVRNGVGDGLFTAYTGEENWGIAHRILIPAFGPLTIRGMFDEMTDLANQLALKWARLPSGASVDASEDFTRLTLDTIALCAMGARFNSFYTENQHPFVDAMVDFLTESGNRGRRLPAMNMIPTRASEAYFKDIDLLKRVSYDLLKERRDNPSDKKDLLNAMINGKDPQTGRGLTDELIVNNMITFLIAGKLSSVAHHDDTP</sequence>